<evidence type="ECO:0000256" key="1">
    <source>
        <dbReference type="ARBA" id="ARBA00004141"/>
    </source>
</evidence>
<keyword evidence="15" id="KW-1185">Reference proteome</keyword>
<keyword evidence="11 12" id="KW-0407">Ion channel</keyword>
<dbReference type="Pfam" id="PF00858">
    <property type="entry name" value="ASC"/>
    <property type="match status" value="1"/>
</dbReference>
<keyword evidence="4 12" id="KW-0894">Sodium channel</keyword>
<sequence>MLFVLVFSLRGEGDKKANELPRTRVQGGQNESDTRRRRLKSRIAHVFRDFNANTTLHGLKYLSERGLTIFEKVFWLLTFLLSLILCFSLIYNVWYKWQTSPVIVSFSEKMIPVWQSGNFDVKDELFSGRPITDKIDAILEKVEEDRHISPYDIAEDLKIDHEPVLTNLKKPEYPEKVSSYPEKRDT</sequence>
<keyword evidence="7" id="KW-0915">Sodium</keyword>
<dbReference type="GO" id="GO:0016020">
    <property type="term" value="C:membrane"/>
    <property type="evidence" value="ECO:0007669"/>
    <property type="project" value="UniProtKB-SubCell"/>
</dbReference>
<evidence type="ECO:0000256" key="10">
    <source>
        <dbReference type="ARBA" id="ARBA00023201"/>
    </source>
</evidence>
<evidence type="ECO:0000256" key="8">
    <source>
        <dbReference type="ARBA" id="ARBA00023065"/>
    </source>
</evidence>
<evidence type="ECO:0000256" key="7">
    <source>
        <dbReference type="ARBA" id="ARBA00023053"/>
    </source>
</evidence>
<evidence type="ECO:0000256" key="2">
    <source>
        <dbReference type="ARBA" id="ARBA00007193"/>
    </source>
</evidence>
<dbReference type="OrthoDB" id="8056049at2759"/>
<dbReference type="GO" id="GO:0005272">
    <property type="term" value="F:sodium channel activity"/>
    <property type="evidence" value="ECO:0007669"/>
    <property type="project" value="UniProtKB-KW"/>
</dbReference>
<dbReference type="EMBL" id="BGZK01000332">
    <property type="protein sequence ID" value="GBP37376.1"/>
    <property type="molecule type" value="Genomic_DNA"/>
</dbReference>
<comment type="caution">
    <text evidence="14">The sequence shown here is derived from an EMBL/GenBank/DDBJ whole genome shotgun (WGS) entry which is preliminary data.</text>
</comment>
<protein>
    <submittedName>
        <fullName evidence="14">Pickpocket protein 28</fullName>
    </submittedName>
</protein>
<evidence type="ECO:0000256" key="11">
    <source>
        <dbReference type="ARBA" id="ARBA00023303"/>
    </source>
</evidence>
<accession>A0A4C1VEW8</accession>
<keyword evidence="3 12" id="KW-0813">Transport</keyword>
<dbReference type="Proteomes" id="UP000299102">
    <property type="component" value="Unassembled WGS sequence"/>
</dbReference>
<evidence type="ECO:0000256" key="9">
    <source>
        <dbReference type="ARBA" id="ARBA00023136"/>
    </source>
</evidence>
<comment type="similarity">
    <text evidence="2 12">Belongs to the amiloride-sensitive sodium channel (TC 1.A.6) family.</text>
</comment>
<keyword evidence="6 13" id="KW-1133">Transmembrane helix</keyword>
<keyword evidence="10 12" id="KW-0739">Sodium transport</keyword>
<name>A0A4C1VEW8_EUMVA</name>
<evidence type="ECO:0000256" key="5">
    <source>
        <dbReference type="ARBA" id="ARBA00022692"/>
    </source>
</evidence>
<feature type="transmembrane region" description="Helical" evidence="13">
    <location>
        <begin position="73"/>
        <end position="94"/>
    </location>
</feature>
<dbReference type="InterPro" id="IPR001873">
    <property type="entry name" value="ENaC"/>
</dbReference>
<reference evidence="14 15" key="1">
    <citation type="journal article" date="2019" name="Commun. Biol.">
        <title>The bagworm genome reveals a unique fibroin gene that provides high tensile strength.</title>
        <authorList>
            <person name="Kono N."/>
            <person name="Nakamura H."/>
            <person name="Ohtoshi R."/>
            <person name="Tomita M."/>
            <person name="Numata K."/>
            <person name="Arakawa K."/>
        </authorList>
    </citation>
    <scope>NUCLEOTIDE SEQUENCE [LARGE SCALE GENOMIC DNA]</scope>
</reference>
<evidence type="ECO:0000256" key="12">
    <source>
        <dbReference type="RuleBase" id="RU000679"/>
    </source>
</evidence>
<evidence type="ECO:0000256" key="4">
    <source>
        <dbReference type="ARBA" id="ARBA00022461"/>
    </source>
</evidence>
<evidence type="ECO:0000256" key="3">
    <source>
        <dbReference type="ARBA" id="ARBA00022448"/>
    </source>
</evidence>
<evidence type="ECO:0000313" key="14">
    <source>
        <dbReference type="EMBL" id="GBP37376.1"/>
    </source>
</evidence>
<keyword evidence="5 12" id="KW-0812">Transmembrane</keyword>
<evidence type="ECO:0000256" key="13">
    <source>
        <dbReference type="SAM" id="Phobius"/>
    </source>
</evidence>
<keyword evidence="8 12" id="KW-0406">Ion transport</keyword>
<comment type="subcellular location">
    <subcellularLocation>
        <location evidence="1">Membrane</location>
        <topology evidence="1">Multi-pass membrane protein</topology>
    </subcellularLocation>
</comment>
<proteinExistence type="inferred from homology"/>
<keyword evidence="9 13" id="KW-0472">Membrane</keyword>
<gene>
    <name evidence="14" type="primary">ppk28</name>
    <name evidence="14" type="ORF">EVAR_22838_1</name>
</gene>
<evidence type="ECO:0000256" key="6">
    <source>
        <dbReference type="ARBA" id="ARBA00022989"/>
    </source>
</evidence>
<evidence type="ECO:0000313" key="15">
    <source>
        <dbReference type="Proteomes" id="UP000299102"/>
    </source>
</evidence>
<dbReference type="AlphaFoldDB" id="A0A4C1VEW8"/>
<organism evidence="14 15">
    <name type="scientific">Eumeta variegata</name>
    <name type="common">Bagworm moth</name>
    <name type="synonym">Eumeta japonica</name>
    <dbReference type="NCBI Taxonomy" id="151549"/>
    <lineage>
        <taxon>Eukaryota</taxon>
        <taxon>Metazoa</taxon>
        <taxon>Ecdysozoa</taxon>
        <taxon>Arthropoda</taxon>
        <taxon>Hexapoda</taxon>
        <taxon>Insecta</taxon>
        <taxon>Pterygota</taxon>
        <taxon>Neoptera</taxon>
        <taxon>Endopterygota</taxon>
        <taxon>Lepidoptera</taxon>
        <taxon>Glossata</taxon>
        <taxon>Ditrysia</taxon>
        <taxon>Tineoidea</taxon>
        <taxon>Psychidae</taxon>
        <taxon>Oiketicinae</taxon>
        <taxon>Eumeta</taxon>
    </lineage>
</organism>